<sequence length="293" mass="33250">MPRLRVLAGPSLEELVPIEVNSDKAFDIKSDAFEGQAAVYIKGFADPNGDVGDSSYFSQEGRTDVTWSIQVQGRFLQPHSANDVMFGNTFDRPLQLPWGFSAVLGFMQYIDPTLEQDLASQTKPWALSPLIATMPYFAHTRMDELHKVPPFPPIKPIEEDISELRVKSESGEESVLDPATGRKTYFRSVENRQRVIFGPEDLITTDFCYNYLDFSPDGVMLRIPGGLTFDMMKYWDGQPVRFVCCDRKRPGDSSDVPWGRVFWCVAIEAVDYDDSEEQEEEEIEDEGSEEEID</sequence>
<dbReference type="PANTHER" id="PTHR34826">
    <property type="entry name" value="UPF0590 PROTEIN C409.17C"/>
    <property type="match status" value="1"/>
</dbReference>
<feature type="region of interest" description="Disordered" evidence="1">
    <location>
        <begin position="272"/>
        <end position="293"/>
    </location>
</feature>
<evidence type="ECO:0000313" key="3">
    <source>
        <dbReference type="EMBL" id="CAL1699646.1"/>
    </source>
</evidence>
<dbReference type="Pfam" id="PF08588">
    <property type="entry name" value="Duc1"/>
    <property type="match status" value="1"/>
</dbReference>
<proteinExistence type="predicted"/>
<organism evidence="3 4">
    <name type="scientific">Somion occarium</name>
    <dbReference type="NCBI Taxonomy" id="3059160"/>
    <lineage>
        <taxon>Eukaryota</taxon>
        <taxon>Fungi</taxon>
        <taxon>Dikarya</taxon>
        <taxon>Basidiomycota</taxon>
        <taxon>Agaricomycotina</taxon>
        <taxon>Agaricomycetes</taxon>
        <taxon>Polyporales</taxon>
        <taxon>Cerrenaceae</taxon>
        <taxon>Somion</taxon>
    </lineage>
</organism>
<dbReference type="PANTHER" id="PTHR34826:SF2">
    <property type="entry name" value="UPF0590 PROTEIN C409.17C"/>
    <property type="match status" value="1"/>
</dbReference>
<feature type="domain" description="Domain of unknown function at the cortex 1" evidence="2">
    <location>
        <begin position="3"/>
        <end position="268"/>
    </location>
</feature>
<dbReference type="EMBL" id="OZ037954">
    <property type="protein sequence ID" value="CAL1699646.1"/>
    <property type="molecule type" value="Genomic_DNA"/>
</dbReference>
<gene>
    <name evidence="3" type="ORF">GFSPODELE1_LOCUS2778</name>
</gene>
<accession>A0ABP1CVF3</accession>
<dbReference type="Proteomes" id="UP001497453">
    <property type="component" value="Chromosome 11"/>
</dbReference>
<protein>
    <recommendedName>
        <fullName evidence="2">Domain of unknown function at the cortex 1 domain-containing protein</fullName>
    </recommendedName>
</protein>
<evidence type="ECO:0000259" key="2">
    <source>
        <dbReference type="Pfam" id="PF08588"/>
    </source>
</evidence>
<dbReference type="InterPro" id="IPR013897">
    <property type="entry name" value="Duc1"/>
</dbReference>
<name>A0ABP1CVF3_9APHY</name>
<evidence type="ECO:0000313" key="4">
    <source>
        <dbReference type="Proteomes" id="UP001497453"/>
    </source>
</evidence>
<keyword evidence="4" id="KW-1185">Reference proteome</keyword>
<evidence type="ECO:0000256" key="1">
    <source>
        <dbReference type="SAM" id="MobiDB-lite"/>
    </source>
</evidence>
<reference evidence="4" key="1">
    <citation type="submission" date="2024-04" db="EMBL/GenBank/DDBJ databases">
        <authorList>
            <person name="Shaw F."/>
            <person name="Minotto A."/>
        </authorList>
    </citation>
    <scope>NUCLEOTIDE SEQUENCE [LARGE SCALE GENOMIC DNA]</scope>
</reference>